<feature type="region of interest" description="Disordered" evidence="1">
    <location>
        <begin position="48"/>
        <end position="133"/>
    </location>
</feature>
<gene>
    <name evidence="2" type="ORF">BD410DRAFT_730868</name>
</gene>
<dbReference type="PANTHER" id="PTHR37948">
    <property type="entry name" value="ZGC:113208"/>
    <property type="match status" value="1"/>
</dbReference>
<dbReference type="VEuPathDB" id="FungiDB:BD410DRAFT_730868"/>
<evidence type="ECO:0000313" key="2">
    <source>
        <dbReference type="EMBL" id="TDL16801.1"/>
    </source>
</evidence>
<keyword evidence="3" id="KW-1185">Reference proteome</keyword>
<organism evidence="2 3">
    <name type="scientific">Rickenella mellea</name>
    <dbReference type="NCBI Taxonomy" id="50990"/>
    <lineage>
        <taxon>Eukaryota</taxon>
        <taxon>Fungi</taxon>
        <taxon>Dikarya</taxon>
        <taxon>Basidiomycota</taxon>
        <taxon>Agaricomycotina</taxon>
        <taxon>Agaricomycetes</taxon>
        <taxon>Hymenochaetales</taxon>
        <taxon>Rickenellaceae</taxon>
        <taxon>Rickenella</taxon>
    </lineage>
</organism>
<dbReference type="OrthoDB" id="4850at2759"/>
<accession>A0A4Y7PP66</accession>
<proteinExistence type="predicted"/>
<dbReference type="STRING" id="50990.A0A4Y7PP66"/>
<reference evidence="2 3" key="1">
    <citation type="submission" date="2018-06" db="EMBL/GenBank/DDBJ databases">
        <title>A transcriptomic atlas of mushroom development highlights an independent origin of complex multicellularity.</title>
        <authorList>
            <consortium name="DOE Joint Genome Institute"/>
            <person name="Krizsan K."/>
            <person name="Almasi E."/>
            <person name="Merenyi Z."/>
            <person name="Sahu N."/>
            <person name="Viragh M."/>
            <person name="Koszo T."/>
            <person name="Mondo S."/>
            <person name="Kiss B."/>
            <person name="Balint B."/>
            <person name="Kues U."/>
            <person name="Barry K."/>
            <person name="Hegedus J.C."/>
            <person name="Henrissat B."/>
            <person name="Johnson J."/>
            <person name="Lipzen A."/>
            <person name="Ohm R."/>
            <person name="Nagy I."/>
            <person name="Pangilinan J."/>
            <person name="Yan J."/>
            <person name="Xiong Y."/>
            <person name="Grigoriev I.V."/>
            <person name="Hibbett D.S."/>
            <person name="Nagy L.G."/>
        </authorList>
    </citation>
    <scope>NUCLEOTIDE SEQUENCE [LARGE SCALE GENOMIC DNA]</scope>
    <source>
        <strain evidence="2 3">SZMC22713</strain>
    </source>
</reference>
<dbReference type="EMBL" id="ML170235">
    <property type="protein sequence ID" value="TDL16801.1"/>
    <property type="molecule type" value="Genomic_DNA"/>
</dbReference>
<sequence>MPRLSEYELEREENIRRNQELLKSLGIFQNKVVNKKVSLETEHILNGCQRSRQRVSQSQPADASEKKPKKRPRPSTESVLEPRRKSSRLSAALPPPSSDPIDFLSTPDEPSPPASTSTSRVELRRIPNPKIPESQHDELEMWDPDCRAPLPERSEDGTLVFSSEPHFKPNMTPEEMIRSGSFGGTTFRRHHSSLLNCDLPETDYSEFPATWYDGLDVSIYLTSHVYRSKTNRYGVKAGQSLIEWERAGWINVQDPRGWFQWYCRFYLGRRTPDDERQIRRWLGVCGTSGRFKRSLVNKIASAGAAWDDESISPIIRQTLQHWGYRLTEADYNAYL</sequence>
<evidence type="ECO:0000256" key="1">
    <source>
        <dbReference type="SAM" id="MobiDB-lite"/>
    </source>
</evidence>
<protein>
    <submittedName>
        <fullName evidence="2">Uncharacterized protein</fullName>
    </submittedName>
</protein>
<dbReference type="AlphaFoldDB" id="A0A4Y7PP66"/>
<dbReference type="Proteomes" id="UP000294933">
    <property type="component" value="Unassembled WGS sequence"/>
</dbReference>
<name>A0A4Y7PP66_9AGAM</name>
<dbReference type="PANTHER" id="PTHR37948:SF1">
    <property type="entry name" value="BLL5189 PROTEIN"/>
    <property type="match status" value="1"/>
</dbReference>
<evidence type="ECO:0000313" key="3">
    <source>
        <dbReference type="Proteomes" id="UP000294933"/>
    </source>
</evidence>